<dbReference type="EnsemblMetazoa" id="AALFPA23_017229.R25112">
    <property type="protein sequence ID" value="AALFPA23_017229.P25112"/>
    <property type="gene ID" value="AALFPA23_017229"/>
</dbReference>
<evidence type="ECO:0000256" key="1">
    <source>
        <dbReference type="ARBA" id="ARBA00004123"/>
    </source>
</evidence>
<feature type="region of interest" description="Disordered" evidence="8">
    <location>
        <begin position="1"/>
        <end position="161"/>
    </location>
</feature>
<comment type="subcellular location">
    <subcellularLocation>
        <location evidence="1">Nucleus</location>
    </subcellularLocation>
</comment>
<feature type="region of interest" description="Disordered" evidence="8">
    <location>
        <begin position="634"/>
        <end position="665"/>
    </location>
</feature>
<dbReference type="Proteomes" id="UP000069940">
    <property type="component" value="Unassembled WGS sequence"/>
</dbReference>
<dbReference type="InterPro" id="IPR018574">
    <property type="entry name" value="Structure-sp_endonuc_su_Slx4"/>
</dbReference>
<evidence type="ECO:0000256" key="3">
    <source>
        <dbReference type="ARBA" id="ARBA00022763"/>
    </source>
</evidence>
<feature type="compositionally biased region" description="Basic and acidic residues" evidence="8">
    <location>
        <begin position="83"/>
        <end position="100"/>
    </location>
</feature>
<dbReference type="GeneID" id="109622400"/>
<keyword evidence="4" id="KW-0233">DNA recombination</keyword>
<feature type="compositionally biased region" description="Basic and acidic residues" evidence="8">
    <location>
        <begin position="422"/>
        <end position="445"/>
    </location>
</feature>
<keyword evidence="3" id="KW-0227">DNA damage</keyword>
<keyword evidence="5" id="KW-0234">DNA repair</keyword>
<feature type="region of interest" description="Disordered" evidence="8">
    <location>
        <begin position="1011"/>
        <end position="1051"/>
    </location>
</feature>
<feature type="region of interest" description="Disordered" evidence="8">
    <location>
        <begin position="849"/>
        <end position="873"/>
    </location>
</feature>
<feature type="region of interest" description="Disordered" evidence="8">
    <location>
        <begin position="371"/>
        <end position="510"/>
    </location>
</feature>
<evidence type="ECO:0000313" key="10">
    <source>
        <dbReference type="Proteomes" id="UP000069940"/>
    </source>
</evidence>
<evidence type="ECO:0000256" key="6">
    <source>
        <dbReference type="ARBA" id="ARBA00023242"/>
    </source>
</evidence>
<keyword evidence="10" id="KW-1185">Reference proteome</keyword>
<reference evidence="10" key="1">
    <citation type="journal article" date="2015" name="Proc. Natl. Acad. Sci. U.S.A.">
        <title>Genome sequence of the Asian Tiger mosquito, Aedes albopictus, reveals insights into its biology, genetics, and evolution.</title>
        <authorList>
            <person name="Chen X.G."/>
            <person name="Jiang X."/>
            <person name="Gu J."/>
            <person name="Xu M."/>
            <person name="Wu Y."/>
            <person name="Deng Y."/>
            <person name="Zhang C."/>
            <person name="Bonizzoni M."/>
            <person name="Dermauw W."/>
            <person name="Vontas J."/>
            <person name="Armbruster P."/>
            <person name="Huang X."/>
            <person name="Yang Y."/>
            <person name="Zhang H."/>
            <person name="He W."/>
            <person name="Peng H."/>
            <person name="Liu Y."/>
            <person name="Wu K."/>
            <person name="Chen J."/>
            <person name="Lirakis M."/>
            <person name="Topalis P."/>
            <person name="Van Leeuwen T."/>
            <person name="Hall A.B."/>
            <person name="Jiang X."/>
            <person name="Thorpe C."/>
            <person name="Mueller R.L."/>
            <person name="Sun C."/>
            <person name="Waterhouse R.M."/>
            <person name="Yan G."/>
            <person name="Tu Z.J."/>
            <person name="Fang X."/>
            <person name="James A.A."/>
        </authorList>
    </citation>
    <scope>NUCLEOTIDE SEQUENCE [LARGE SCALE GENOMIC DNA]</scope>
    <source>
        <strain evidence="10">Foshan</strain>
    </source>
</reference>
<feature type="compositionally biased region" description="Basic and acidic residues" evidence="8">
    <location>
        <begin position="122"/>
        <end position="137"/>
    </location>
</feature>
<keyword evidence="6" id="KW-0539">Nucleus</keyword>
<feature type="region of interest" description="Disordered" evidence="8">
    <location>
        <begin position="889"/>
        <end position="920"/>
    </location>
</feature>
<feature type="compositionally biased region" description="Basic residues" evidence="8">
    <location>
        <begin position="10"/>
        <end position="19"/>
    </location>
</feature>
<feature type="compositionally biased region" description="Low complexity" evidence="8">
    <location>
        <begin position="576"/>
        <end position="589"/>
    </location>
</feature>
<feature type="compositionally biased region" description="Polar residues" evidence="8">
    <location>
        <begin position="32"/>
        <end position="41"/>
    </location>
</feature>
<feature type="region of interest" description="Disordered" evidence="8">
    <location>
        <begin position="1250"/>
        <end position="1271"/>
    </location>
</feature>
<evidence type="ECO:0000256" key="4">
    <source>
        <dbReference type="ARBA" id="ARBA00023172"/>
    </source>
</evidence>
<dbReference type="RefSeq" id="XP_062710389.1">
    <property type="nucleotide sequence ID" value="XM_062854405.1"/>
</dbReference>
<proteinExistence type="inferred from homology"/>
<feature type="region of interest" description="Disordered" evidence="8">
    <location>
        <begin position="732"/>
        <end position="816"/>
    </location>
</feature>
<reference evidence="9" key="2">
    <citation type="submission" date="2025-05" db="UniProtKB">
        <authorList>
            <consortium name="EnsemblMetazoa"/>
        </authorList>
    </citation>
    <scope>IDENTIFICATION</scope>
    <source>
        <strain evidence="9">Foshan</strain>
    </source>
</reference>
<evidence type="ECO:0000256" key="2">
    <source>
        <dbReference type="ARBA" id="ARBA00006661"/>
    </source>
</evidence>
<dbReference type="CDD" id="cd22999">
    <property type="entry name" value="SAP_SLX4"/>
    <property type="match status" value="1"/>
</dbReference>
<organism evidence="9 10">
    <name type="scientific">Aedes albopictus</name>
    <name type="common">Asian tiger mosquito</name>
    <name type="synonym">Stegomyia albopicta</name>
    <dbReference type="NCBI Taxonomy" id="7160"/>
    <lineage>
        <taxon>Eukaryota</taxon>
        <taxon>Metazoa</taxon>
        <taxon>Ecdysozoa</taxon>
        <taxon>Arthropoda</taxon>
        <taxon>Hexapoda</taxon>
        <taxon>Insecta</taxon>
        <taxon>Pterygota</taxon>
        <taxon>Neoptera</taxon>
        <taxon>Endopterygota</taxon>
        <taxon>Diptera</taxon>
        <taxon>Nematocera</taxon>
        <taxon>Culicoidea</taxon>
        <taxon>Culicidae</taxon>
        <taxon>Culicinae</taxon>
        <taxon>Aedini</taxon>
        <taxon>Aedes</taxon>
        <taxon>Stegomyia</taxon>
    </lineage>
</organism>
<feature type="compositionally biased region" description="Basic and acidic residues" evidence="8">
    <location>
        <begin position="467"/>
        <end position="481"/>
    </location>
</feature>
<feature type="compositionally biased region" description="Basic and acidic residues" evidence="8">
    <location>
        <begin position="739"/>
        <end position="753"/>
    </location>
</feature>
<feature type="compositionally biased region" description="Basic residues" evidence="8">
    <location>
        <begin position="139"/>
        <end position="160"/>
    </location>
</feature>
<feature type="compositionally biased region" description="Basic and acidic residues" evidence="8">
    <location>
        <begin position="552"/>
        <end position="561"/>
    </location>
</feature>
<dbReference type="PANTHER" id="PTHR21541">
    <property type="entry name" value="BTB POZ DOMAIN CONTAINING 12"/>
    <property type="match status" value="1"/>
</dbReference>
<feature type="compositionally biased region" description="Basic and acidic residues" evidence="8">
    <location>
        <begin position="792"/>
        <end position="807"/>
    </location>
</feature>
<feature type="region of interest" description="Disordered" evidence="8">
    <location>
        <begin position="544"/>
        <end position="598"/>
    </location>
</feature>
<dbReference type="Pfam" id="PF09494">
    <property type="entry name" value="Slx4"/>
    <property type="match status" value="1"/>
</dbReference>
<sequence>MATSNSSKGTKIKYAKLRLFKPSSSSSSSSSLASGGRSQPLQEHEGTHPKTPSSESIERMEQEIINLSDSEERNPAELVGEPIIKRTRFDEVDKPVEKPKLPKFPKKPLEDGTEGVISKFFKTSEDDFEPPKPEAPAKAKTKTQRKATVPRKPRAPRKPKNQADIRKVFQKYKDNDEGLLKNLMLEHTLADRLDPDEFQLAVAMSRSLVDQSGGGSQVELNAEEVAEASSSSGSLSSEERRIQGIRTTLEHYGFKCKTSYYDSDLNVIFGSAPKNAKRSKHKKPSMLIRRDFEDTVGFMERQARRLFPGDLDRQFPEFSESDLGLRTYGSTVFFTSQHAGNSWQDRSDYYVELLVDMSEVKADYLLKNWSRIPGREPTPERRLSDKIPCEDEEPLLSPAKSEGKELLEDPEDSLLDMNTVPEEYRHNEVPVHLRVRKTPEGKTTKNETTADENEHRSASPDLFGSDSDARDDPMEVEETPRTESQPEAEDAKFLTAQQGNEVAPEDVEPVESLEGVVRATSSENIFEDSDPIIDYEMYSSEEAKMHTSFSVQHDRSEHHLPEQQPPPDRNRDSSKDVVVVLSSTDDSNSNQLPDQAGPRVEAAVTGAFPSLGKDFSFHALAMKQRLSEVSGNGGEIIEVVDDDDTSKEERYDESQESSKSVKRATDVGIRQVGKRTSDNFVDCGIHEKEQRFDRSVFPSPGKQFSFHALSVMNQDNMSENEDVEVVEAVEDGSEMVEDDNSKFSDSQQKEHTSDNQTKNDSNVAEQHVDDIVISSSSSTVAPSESQILEGYEIEKDGEDNTRERVNESCDSSTCEDDPADVLVISDDEVNYSIRQDFSILYNVSPLSPTAANPGEASNAASSPSMPLNGDDLDGTKVYFDVDDYKRLSSGVGNSDEHQNESPIVSTDVGAEPNPANETNRADNTLAFLDGIIKKFNLPTTLTKQSTHDETKPPDLDEYMNNYEIPDFSDDNHDDIGDDVQTIPVETPAPIPSEQLDLEIEHVLSQARMTCTQLEQQRQPPRASPIRRTTSDSVLLGSKTSKQPPTAQRRAGFDEKFEDLAKDAPSSQPVEIEIELDSVSPRPDYDGMESPLLHRELFKYGMKQLKRSKAVQFLNFIYDQTHPMVEVFDVDECNCDGDDAEGVDVGLSDVDEMRPIYRGDNSVPSEIEGEDYILPSKPRKKTFWCAVPLHIAFHNMVFEKPEIRRQMLRYEPIDLDAIFCHLKEIGLRYESNDLISFLDKRCITFRTVQGSGSRTKKTTTNQSQAARKTVGT</sequence>
<evidence type="ECO:0000313" key="9">
    <source>
        <dbReference type="EnsemblMetazoa" id="AALFPA23_017229.P25112"/>
    </source>
</evidence>
<feature type="compositionally biased region" description="Polar residues" evidence="8">
    <location>
        <begin position="1026"/>
        <end position="1045"/>
    </location>
</feature>
<evidence type="ECO:0000256" key="5">
    <source>
        <dbReference type="ARBA" id="ARBA00023204"/>
    </source>
</evidence>
<evidence type="ECO:0000256" key="7">
    <source>
        <dbReference type="ARBA" id="ARBA00029496"/>
    </source>
</evidence>
<name>A0ABM1ZCI6_AEDAL</name>
<evidence type="ECO:0000256" key="8">
    <source>
        <dbReference type="SAM" id="MobiDB-lite"/>
    </source>
</evidence>
<dbReference type="PANTHER" id="PTHR21541:SF3">
    <property type="entry name" value="STRUCTURE-SPECIFIC ENDONUCLEASE SUBUNIT SLX4"/>
    <property type="match status" value="1"/>
</dbReference>
<accession>A0ABM1ZCI6</accession>
<protein>
    <recommendedName>
        <fullName evidence="7">Structure-specific endonuclease subunit SLX4</fullName>
    </recommendedName>
</protein>
<feature type="compositionally biased region" description="Polar residues" evidence="8">
    <location>
        <begin position="754"/>
        <end position="764"/>
    </location>
</feature>
<feature type="compositionally biased region" description="Basic and acidic residues" evidence="8">
    <location>
        <begin position="373"/>
        <end position="389"/>
    </location>
</feature>
<comment type="similarity">
    <text evidence="2">Belongs to the SLX4 family.</text>
</comment>